<dbReference type="InterPro" id="IPR036890">
    <property type="entry name" value="HATPase_C_sf"/>
</dbReference>
<dbReference type="PANTHER" id="PTHR34220">
    <property type="entry name" value="SENSOR HISTIDINE KINASE YPDA"/>
    <property type="match status" value="1"/>
</dbReference>
<gene>
    <name evidence="9" type="primary">ypdA_1</name>
    <name evidence="9" type="ORF">SK3146_00244</name>
</gene>
<evidence type="ECO:0000256" key="1">
    <source>
        <dbReference type="ARBA" id="ARBA00004651"/>
    </source>
</evidence>
<proteinExistence type="predicted"/>
<name>A0ABY4RHU2_9BACL</name>
<keyword evidence="7" id="KW-0812">Transmembrane</keyword>
<evidence type="ECO:0000256" key="7">
    <source>
        <dbReference type="SAM" id="Phobius"/>
    </source>
</evidence>
<dbReference type="SUPFAM" id="SSF55874">
    <property type="entry name" value="ATPase domain of HSP90 chaperone/DNA topoisomerase II/histidine kinase"/>
    <property type="match status" value="1"/>
</dbReference>
<accession>A0ABY4RHU2</accession>
<sequence>MIWFILICNRPGGTDVSPIRLTRKSFSQKLIASLAVIILFTFAVSGYISYKIHLNLFTDEISEQFSKTNEQAAARLDLQIRDIYRISNFIVFHPYVQQVLERSAQTEQRETYTQLSDQDELNKLLFQVKYDEPKLIGMYLYDTMENGFIFSGTNSSFTAQLPKEAFTQIKASLEGSFGNLIWFPLQLPSRNADSGYQTFFAAARQMKTVQQEPYGTMVMLFDQSLISEYLDDLVKDAQANVFLYDKMDRLVYSDISDAGAAPKPGDVGNRSTMDVDSKPYLYAKSRSGQVDFTLISRVSLDSLQSRSGIIVQVNLLIGIISLLFAGLLVAWTGSRLLRPLRELVRGMARMREGDMKTRLAVRTDDELGFLARNFNSMAEHVDTLIKEVYERQLSEREAELTALQAQLNPHFLHNTLDTIYWMVYLKDDRETATLVVSLSDMLRYALEPVETDTTLEDELNQIRSYLTIQNHRFGHQLETIVEMEEELAGIPVPRLILQPLVENAFVHAFTDMPDGQMLSIRAYRGMTSDASDARTTEAAPAIVIEIIDNGKGMTAEQIRSILGSARGARRQIQPGETASVTEKRRRTHIGIRSVIRRLDLLYGEPYGLKIQSLNGAGTTFRMYIPLGGNISR</sequence>
<keyword evidence="2" id="KW-1003">Cell membrane</keyword>
<dbReference type="InterPro" id="IPR050640">
    <property type="entry name" value="Bact_2-comp_sensor_kinase"/>
</dbReference>
<dbReference type="SMART" id="SM00387">
    <property type="entry name" value="HATPase_c"/>
    <property type="match status" value="1"/>
</dbReference>
<evidence type="ECO:0000256" key="4">
    <source>
        <dbReference type="ARBA" id="ARBA00022679"/>
    </source>
</evidence>
<organism evidence="9 10">
    <name type="scientific">Paenibacillus konkukensis</name>
    <dbReference type="NCBI Taxonomy" id="2020716"/>
    <lineage>
        <taxon>Bacteria</taxon>
        <taxon>Bacillati</taxon>
        <taxon>Bacillota</taxon>
        <taxon>Bacilli</taxon>
        <taxon>Bacillales</taxon>
        <taxon>Paenibacillaceae</taxon>
        <taxon>Paenibacillus</taxon>
    </lineage>
</organism>
<keyword evidence="10" id="KW-1185">Reference proteome</keyword>
<dbReference type="Pfam" id="PF06580">
    <property type="entry name" value="His_kinase"/>
    <property type="match status" value="1"/>
</dbReference>
<keyword evidence="3" id="KW-0597">Phosphoprotein</keyword>
<keyword evidence="6 7" id="KW-0472">Membrane</keyword>
<feature type="transmembrane region" description="Helical" evidence="7">
    <location>
        <begin position="309"/>
        <end position="331"/>
    </location>
</feature>
<dbReference type="InterPro" id="IPR003594">
    <property type="entry name" value="HATPase_dom"/>
</dbReference>
<dbReference type="InterPro" id="IPR003660">
    <property type="entry name" value="HAMP_dom"/>
</dbReference>
<dbReference type="Gene3D" id="3.30.565.10">
    <property type="entry name" value="Histidine kinase-like ATPase, C-terminal domain"/>
    <property type="match status" value="1"/>
</dbReference>
<keyword evidence="5 9" id="KW-0418">Kinase</keyword>
<comment type="subcellular location">
    <subcellularLocation>
        <location evidence="1">Cell membrane</location>
        <topology evidence="1">Multi-pass membrane protein</topology>
    </subcellularLocation>
</comment>
<evidence type="ECO:0000256" key="5">
    <source>
        <dbReference type="ARBA" id="ARBA00022777"/>
    </source>
</evidence>
<keyword evidence="7" id="KW-1133">Transmembrane helix</keyword>
<dbReference type="SMART" id="SM00304">
    <property type="entry name" value="HAMP"/>
    <property type="match status" value="1"/>
</dbReference>
<dbReference type="Proteomes" id="UP001057134">
    <property type="component" value="Chromosome"/>
</dbReference>
<dbReference type="PROSITE" id="PS50885">
    <property type="entry name" value="HAMP"/>
    <property type="match status" value="1"/>
</dbReference>
<protein>
    <submittedName>
        <fullName evidence="9">Sensor histidine kinase YpdA</fullName>
        <ecNumber evidence="9">2.7.13.3</ecNumber>
    </submittedName>
</protein>
<dbReference type="EMBL" id="CP027059">
    <property type="protein sequence ID" value="UQZ81088.1"/>
    <property type="molecule type" value="Genomic_DNA"/>
</dbReference>
<reference evidence="9" key="2">
    <citation type="journal article" date="2021" name="J Anim Sci Technol">
        <title>Complete genome sequence of Paenibacillus konkukensis sp. nov. SK3146 as a potential probiotic strain.</title>
        <authorList>
            <person name="Jung H.I."/>
            <person name="Park S."/>
            <person name="Niu K.M."/>
            <person name="Lee S.W."/>
            <person name="Kothari D."/>
            <person name="Yi K.J."/>
            <person name="Kim S.K."/>
        </authorList>
    </citation>
    <scope>NUCLEOTIDE SEQUENCE</scope>
    <source>
        <strain evidence="9">SK3146</strain>
    </source>
</reference>
<dbReference type="Gene3D" id="6.10.340.10">
    <property type="match status" value="1"/>
</dbReference>
<feature type="domain" description="HAMP" evidence="8">
    <location>
        <begin position="334"/>
        <end position="386"/>
    </location>
</feature>
<dbReference type="PANTHER" id="PTHR34220:SF7">
    <property type="entry name" value="SENSOR HISTIDINE KINASE YPDA"/>
    <property type="match status" value="1"/>
</dbReference>
<evidence type="ECO:0000256" key="2">
    <source>
        <dbReference type="ARBA" id="ARBA00022475"/>
    </source>
</evidence>
<evidence type="ECO:0000313" key="10">
    <source>
        <dbReference type="Proteomes" id="UP001057134"/>
    </source>
</evidence>
<dbReference type="SUPFAM" id="SSF158472">
    <property type="entry name" value="HAMP domain-like"/>
    <property type="match status" value="1"/>
</dbReference>
<reference evidence="9" key="1">
    <citation type="submission" date="2018-02" db="EMBL/GenBank/DDBJ databases">
        <authorList>
            <person name="Kim S.-K."/>
            <person name="Jung H.-I."/>
            <person name="Lee S.-W."/>
        </authorList>
    </citation>
    <scope>NUCLEOTIDE SEQUENCE</scope>
    <source>
        <strain evidence="9">SK3146</strain>
    </source>
</reference>
<evidence type="ECO:0000259" key="8">
    <source>
        <dbReference type="PROSITE" id="PS50885"/>
    </source>
</evidence>
<evidence type="ECO:0000256" key="6">
    <source>
        <dbReference type="ARBA" id="ARBA00023136"/>
    </source>
</evidence>
<dbReference type="CDD" id="cd06225">
    <property type="entry name" value="HAMP"/>
    <property type="match status" value="1"/>
</dbReference>
<evidence type="ECO:0000256" key="3">
    <source>
        <dbReference type="ARBA" id="ARBA00022553"/>
    </source>
</evidence>
<dbReference type="EC" id="2.7.13.3" evidence="9"/>
<dbReference type="Pfam" id="PF00672">
    <property type="entry name" value="HAMP"/>
    <property type="match status" value="1"/>
</dbReference>
<dbReference type="Pfam" id="PF02518">
    <property type="entry name" value="HATPase_c"/>
    <property type="match status" value="1"/>
</dbReference>
<keyword evidence="4 9" id="KW-0808">Transferase</keyword>
<dbReference type="InterPro" id="IPR010559">
    <property type="entry name" value="Sig_transdc_His_kin_internal"/>
</dbReference>
<dbReference type="GO" id="GO:0004673">
    <property type="term" value="F:protein histidine kinase activity"/>
    <property type="evidence" value="ECO:0007669"/>
    <property type="project" value="UniProtKB-EC"/>
</dbReference>
<feature type="transmembrane region" description="Helical" evidence="7">
    <location>
        <begin position="30"/>
        <end position="50"/>
    </location>
</feature>
<evidence type="ECO:0000313" key="9">
    <source>
        <dbReference type="EMBL" id="UQZ81088.1"/>
    </source>
</evidence>